<reference evidence="2" key="1">
    <citation type="journal article" date="2014" name="Front. Microbiol.">
        <title>High frequency of phylogenetically diverse reductive dehalogenase-homologous genes in deep subseafloor sedimentary metagenomes.</title>
        <authorList>
            <person name="Kawai M."/>
            <person name="Futagami T."/>
            <person name="Toyoda A."/>
            <person name="Takaki Y."/>
            <person name="Nishi S."/>
            <person name="Hori S."/>
            <person name="Arai W."/>
            <person name="Tsubouchi T."/>
            <person name="Morono Y."/>
            <person name="Uchiyama I."/>
            <person name="Ito T."/>
            <person name="Fujiyama A."/>
            <person name="Inagaki F."/>
            <person name="Takami H."/>
        </authorList>
    </citation>
    <scope>NUCLEOTIDE SEQUENCE</scope>
    <source>
        <strain evidence="2">Expedition CK06-06</strain>
    </source>
</reference>
<dbReference type="AlphaFoldDB" id="X1C230"/>
<proteinExistence type="predicted"/>
<feature type="region of interest" description="Disordered" evidence="1">
    <location>
        <begin position="1"/>
        <end position="37"/>
    </location>
</feature>
<feature type="compositionally biased region" description="Basic and acidic residues" evidence="1">
    <location>
        <begin position="28"/>
        <end position="37"/>
    </location>
</feature>
<protein>
    <submittedName>
        <fullName evidence="2">Uncharacterized protein</fullName>
    </submittedName>
</protein>
<organism evidence="2">
    <name type="scientific">marine sediment metagenome</name>
    <dbReference type="NCBI Taxonomy" id="412755"/>
    <lineage>
        <taxon>unclassified sequences</taxon>
        <taxon>metagenomes</taxon>
        <taxon>ecological metagenomes</taxon>
    </lineage>
</organism>
<accession>X1C230</accession>
<sequence>MLLSVKEDEPSPAPTSVITETKIPDVQPEEKYAASDS</sequence>
<gene>
    <name evidence="2" type="ORF">S01H4_21215</name>
</gene>
<feature type="non-terminal residue" evidence="2">
    <location>
        <position position="37"/>
    </location>
</feature>
<name>X1C230_9ZZZZ</name>
<dbReference type="EMBL" id="BART01009593">
    <property type="protein sequence ID" value="GAG78436.1"/>
    <property type="molecule type" value="Genomic_DNA"/>
</dbReference>
<evidence type="ECO:0000256" key="1">
    <source>
        <dbReference type="SAM" id="MobiDB-lite"/>
    </source>
</evidence>
<comment type="caution">
    <text evidence="2">The sequence shown here is derived from an EMBL/GenBank/DDBJ whole genome shotgun (WGS) entry which is preliminary data.</text>
</comment>
<evidence type="ECO:0000313" key="2">
    <source>
        <dbReference type="EMBL" id="GAG78436.1"/>
    </source>
</evidence>